<dbReference type="PROSITE" id="PS50994">
    <property type="entry name" value="INTEGRASE"/>
    <property type="match status" value="1"/>
</dbReference>
<dbReference type="SUPFAM" id="SSF53098">
    <property type="entry name" value="Ribonuclease H-like"/>
    <property type="match status" value="1"/>
</dbReference>
<sequence length="394" mass="46637">MLQGWPKNIIYLPRFVINPSDQLEIHTFSDASDKACIATVYVLNIKKCVLIGVRATQFVLKQLELKDVPVTIESKRYERQIPPFDTFYVYTIQWTLLLEEFYQVNSKPINHSGKIRNSWRRKKINGHNGNSNIKKMTKLINNWTRMLRATVWALRFIKLTFKREISWLKSLSTYKNYMNMDDYEITKRILLRQAQSDGLTEDQIRIRNLYYDGTDKLWRATSRLENAEITNESKFPIYLPSRHHITELIIKGKHEELYHAGIGHTLCELRQNFWIPKGRSTVKRVINGCFACRRWRTKPYKLPPMPNLPETRVKRSKPFEQIGLDYMGPITIKHNNEKFKRWIALFTCFTTRAIHLELVENLSAESFMYVLRRFISRRGCPKLVLSDNASQFQP</sequence>
<evidence type="ECO:0000313" key="2">
    <source>
        <dbReference type="Proteomes" id="UP000095285"/>
    </source>
</evidence>
<protein>
    <submittedName>
        <fullName evidence="3">Integrase catalytic domain-containing protein</fullName>
    </submittedName>
</protein>
<dbReference type="InterPro" id="IPR041588">
    <property type="entry name" value="Integrase_H2C2"/>
</dbReference>
<reference evidence="2" key="1">
    <citation type="submission" date="2012-04" db="EMBL/GenBank/DDBJ databases">
        <title>The Genome Sequence of Loa loa.</title>
        <authorList>
            <consortium name="The Broad Institute Genome Sequencing Platform"/>
            <consortium name="Broad Institute Genome Sequencing Center for Infectious Disease"/>
            <person name="Nutman T.B."/>
            <person name="Fink D.L."/>
            <person name="Russ C."/>
            <person name="Young S."/>
            <person name="Zeng Q."/>
            <person name="Gargeya S."/>
            <person name="Alvarado L."/>
            <person name="Berlin A."/>
            <person name="Chapman S.B."/>
            <person name="Chen Z."/>
            <person name="Freedman E."/>
            <person name="Gellesch M."/>
            <person name="Goldberg J."/>
            <person name="Griggs A."/>
            <person name="Gujja S."/>
            <person name="Heilman E.R."/>
            <person name="Heiman D."/>
            <person name="Howarth C."/>
            <person name="Mehta T."/>
            <person name="Neiman D."/>
            <person name="Pearson M."/>
            <person name="Roberts A."/>
            <person name="Saif S."/>
            <person name="Shea T."/>
            <person name="Shenoy N."/>
            <person name="Sisk P."/>
            <person name="Stolte C."/>
            <person name="Sykes S."/>
            <person name="White J."/>
            <person name="Yandava C."/>
            <person name="Haas B."/>
            <person name="Henn M.R."/>
            <person name="Nusbaum C."/>
            <person name="Birren B."/>
        </authorList>
    </citation>
    <scope>NUCLEOTIDE SEQUENCE [LARGE SCALE GENOMIC DNA]</scope>
</reference>
<dbReference type="Proteomes" id="UP000095285">
    <property type="component" value="Unassembled WGS sequence"/>
</dbReference>
<dbReference type="Gene3D" id="3.30.420.10">
    <property type="entry name" value="Ribonuclease H-like superfamily/Ribonuclease H"/>
    <property type="match status" value="1"/>
</dbReference>
<dbReference type="WBParaSite" id="EN70_7873">
    <property type="protein sequence ID" value="EN70_7873"/>
    <property type="gene ID" value="EN70_7873"/>
</dbReference>
<feature type="domain" description="Integrase catalytic" evidence="1">
    <location>
        <begin position="314"/>
        <end position="394"/>
    </location>
</feature>
<evidence type="ECO:0000259" key="1">
    <source>
        <dbReference type="PROSITE" id="PS50994"/>
    </source>
</evidence>
<dbReference type="InterPro" id="IPR001584">
    <property type="entry name" value="Integrase_cat-core"/>
</dbReference>
<name>A0A1I7VZ41_LOALO</name>
<dbReference type="Pfam" id="PF17921">
    <property type="entry name" value="Integrase_H2C2"/>
    <property type="match status" value="1"/>
</dbReference>
<dbReference type="PANTHER" id="PTHR47331:SF1">
    <property type="entry name" value="GAG-LIKE PROTEIN"/>
    <property type="match status" value="1"/>
</dbReference>
<dbReference type="GO" id="GO:0003676">
    <property type="term" value="F:nucleic acid binding"/>
    <property type="evidence" value="ECO:0007669"/>
    <property type="project" value="InterPro"/>
</dbReference>
<organism evidence="2 3">
    <name type="scientific">Loa loa</name>
    <name type="common">Eye worm</name>
    <name type="synonym">Filaria loa</name>
    <dbReference type="NCBI Taxonomy" id="7209"/>
    <lineage>
        <taxon>Eukaryota</taxon>
        <taxon>Metazoa</taxon>
        <taxon>Ecdysozoa</taxon>
        <taxon>Nematoda</taxon>
        <taxon>Chromadorea</taxon>
        <taxon>Rhabditida</taxon>
        <taxon>Spirurina</taxon>
        <taxon>Spiruromorpha</taxon>
        <taxon>Filarioidea</taxon>
        <taxon>Onchocercidae</taxon>
        <taxon>Loa</taxon>
    </lineage>
</organism>
<dbReference type="InterPro" id="IPR036397">
    <property type="entry name" value="RNaseH_sf"/>
</dbReference>
<keyword evidence="2" id="KW-1185">Reference proteome</keyword>
<dbReference type="AlphaFoldDB" id="A0A1I7VZ41"/>
<dbReference type="InterPro" id="IPR012337">
    <property type="entry name" value="RNaseH-like_sf"/>
</dbReference>
<dbReference type="GO" id="GO:0015074">
    <property type="term" value="P:DNA integration"/>
    <property type="evidence" value="ECO:0007669"/>
    <property type="project" value="InterPro"/>
</dbReference>
<evidence type="ECO:0000313" key="3">
    <source>
        <dbReference type="WBParaSite" id="EN70_7873"/>
    </source>
</evidence>
<accession>A0A1I7VZ41</accession>
<dbReference type="PANTHER" id="PTHR47331">
    <property type="entry name" value="PHD-TYPE DOMAIN-CONTAINING PROTEIN"/>
    <property type="match status" value="1"/>
</dbReference>
<reference evidence="3" key="2">
    <citation type="submission" date="2016-11" db="UniProtKB">
        <authorList>
            <consortium name="WormBaseParasite"/>
        </authorList>
    </citation>
    <scope>IDENTIFICATION</scope>
</reference>
<proteinExistence type="predicted"/>
<dbReference type="Gene3D" id="1.10.340.70">
    <property type="match status" value="1"/>
</dbReference>
<dbReference type="STRING" id="7209.A0A1I7VZ41"/>